<evidence type="ECO:0000256" key="7">
    <source>
        <dbReference type="RuleBase" id="RU079119"/>
    </source>
</evidence>
<dbReference type="EC" id="2.3.1.225" evidence="7"/>
<dbReference type="PROSITE" id="PS50216">
    <property type="entry name" value="DHHC"/>
    <property type="match status" value="1"/>
</dbReference>
<dbReference type="OMA" id="HAISCTW"/>
<evidence type="ECO:0000256" key="3">
    <source>
        <dbReference type="ARBA" id="ARBA00022692"/>
    </source>
</evidence>
<dbReference type="InterPro" id="IPR001594">
    <property type="entry name" value="Palmitoyltrfase_DHHC"/>
</dbReference>
<evidence type="ECO:0000256" key="8">
    <source>
        <dbReference type="SAM" id="MobiDB-lite"/>
    </source>
</evidence>
<dbReference type="InterPro" id="IPR039859">
    <property type="entry name" value="PFA4/ZDH16/20/ERF2-like"/>
</dbReference>
<feature type="compositionally biased region" description="Basic and acidic residues" evidence="8">
    <location>
        <begin position="145"/>
        <end position="158"/>
    </location>
</feature>
<evidence type="ECO:0000256" key="6">
    <source>
        <dbReference type="ARBA" id="ARBA00023315"/>
    </source>
</evidence>
<dbReference type="PANTHER" id="PTHR22883:SF458">
    <property type="entry name" value="PALMITOYLTRANSFERASE"/>
    <property type="match status" value="1"/>
</dbReference>
<feature type="region of interest" description="Disordered" evidence="8">
    <location>
        <begin position="145"/>
        <end position="200"/>
    </location>
</feature>
<keyword evidence="5 7" id="KW-0472">Membrane</keyword>
<evidence type="ECO:0000313" key="11">
    <source>
        <dbReference type="EMBL" id="KPI88404.1"/>
    </source>
</evidence>
<proteinExistence type="inferred from homology"/>
<keyword evidence="12" id="KW-1185">Reference proteome</keyword>
<gene>
    <name evidence="11" type="ORF">ABL78_2469</name>
</gene>
<feature type="transmembrane region" description="Helical" evidence="7">
    <location>
        <begin position="42"/>
        <end position="62"/>
    </location>
</feature>
<keyword evidence="2 7" id="KW-0808">Transferase</keyword>
<dbReference type="PANTHER" id="PTHR22883">
    <property type="entry name" value="ZINC FINGER DHHC DOMAIN CONTAINING PROTEIN"/>
    <property type="match status" value="1"/>
</dbReference>
<reference evidence="11 12" key="1">
    <citation type="journal article" date="2015" name="PLoS Pathog.">
        <title>Leptomonas seymouri: Adaptations to the Dixenous Life Cycle Analyzed by Genome Sequencing, Transcriptome Profiling and Co-infection with Leishmania donovani.</title>
        <authorList>
            <person name="Kraeva N."/>
            <person name="Butenko A."/>
            <person name="Hlavacova J."/>
            <person name="Kostygov A."/>
            <person name="Myskova J."/>
            <person name="Grybchuk D."/>
            <person name="Lestinova T."/>
            <person name="Votypka J."/>
            <person name="Volf P."/>
            <person name="Opperdoes F."/>
            <person name="Flegontov P."/>
            <person name="Lukes J."/>
            <person name="Yurchenko V."/>
        </authorList>
    </citation>
    <scope>NUCLEOTIDE SEQUENCE [LARGE SCALE GENOMIC DNA]</scope>
    <source>
        <strain evidence="11 12">ATCC 30220</strain>
    </source>
</reference>
<organism evidence="11 12">
    <name type="scientific">Leptomonas seymouri</name>
    <dbReference type="NCBI Taxonomy" id="5684"/>
    <lineage>
        <taxon>Eukaryota</taxon>
        <taxon>Discoba</taxon>
        <taxon>Euglenozoa</taxon>
        <taxon>Kinetoplastea</taxon>
        <taxon>Metakinetoplastina</taxon>
        <taxon>Trypanosomatida</taxon>
        <taxon>Trypanosomatidae</taxon>
        <taxon>Leishmaniinae</taxon>
        <taxon>Leptomonas</taxon>
    </lineage>
</organism>
<accession>A0A0N1PD29</accession>
<keyword evidence="4 7" id="KW-1133">Transmembrane helix</keyword>
<comment type="caution">
    <text evidence="11">The sequence shown here is derived from an EMBL/GenBank/DDBJ whole genome shotgun (WGS) entry which is preliminary data.</text>
</comment>
<keyword evidence="6 7" id="KW-0012">Acyltransferase</keyword>
<evidence type="ECO:0000256" key="1">
    <source>
        <dbReference type="ARBA" id="ARBA00004141"/>
    </source>
</evidence>
<dbReference type="Proteomes" id="UP000038009">
    <property type="component" value="Unassembled WGS sequence"/>
</dbReference>
<evidence type="ECO:0000313" key="12">
    <source>
        <dbReference type="Proteomes" id="UP000038009"/>
    </source>
</evidence>
<feature type="compositionally biased region" description="Basic residues" evidence="8">
    <location>
        <begin position="159"/>
        <end position="172"/>
    </location>
</feature>
<comment type="subcellular location">
    <subcellularLocation>
        <location evidence="1">Membrane</location>
        <topology evidence="1">Multi-pass membrane protein</topology>
    </subcellularLocation>
</comment>
<dbReference type="GO" id="GO:0005783">
    <property type="term" value="C:endoplasmic reticulum"/>
    <property type="evidence" value="ECO:0007669"/>
    <property type="project" value="TreeGrafter"/>
</dbReference>
<feature type="chain" id="PRO_5005879690" description="Palmitoyltransferase" evidence="9">
    <location>
        <begin position="19"/>
        <end position="509"/>
    </location>
</feature>
<feature type="transmembrane region" description="Helical" evidence="7">
    <location>
        <begin position="83"/>
        <end position="105"/>
    </location>
</feature>
<evidence type="ECO:0000256" key="5">
    <source>
        <dbReference type="ARBA" id="ARBA00023136"/>
    </source>
</evidence>
<evidence type="ECO:0000256" key="2">
    <source>
        <dbReference type="ARBA" id="ARBA00022679"/>
    </source>
</evidence>
<comment type="catalytic activity">
    <reaction evidence="7">
        <text>L-cysteinyl-[protein] + hexadecanoyl-CoA = S-hexadecanoyl-L-cysteinyl-[protein] + CoA</text>
        <dbReference type="Rhea" id="RHEA:36683"/>
        <dbReference type="Rhea" id="RHEA-COMP:10131"/>
        <dbReference type="Rhea" id="RHEA-COMP:11032"/>
        <dbReference type="ChEBI" id="CHEBI:29950"/>
        <dbReference type="ChEBI" id="CHEBI:57287"/>
        <dbReference type="ChEBI" id="CHEBI:57379"/>
        <dbReference type="ChEBI" id="CHEBI:74151"/>
        <dbReference type="EC" id="2.3.1.225"/>
    </reaction>
</comment>
<evidence type="ECO:0000256" key="9">
    <source>
        <dbReference type="SAM" id="SignalP"/>
    </source>
</evidence>
<dbReference type="GO" id="GO:0016020">
    <property type="term" value="C:membrane"/>
    <property type="evidence" value="ECO:0007669"/>
    <property type="project" value="UniProtKB-SubCell"/>
</dbReference>
<keyword evidence="9" id="KW-0732">Signal</keyword>
<dbReference type="GO" id="GO:0019706">
    <property type="term" value="F:protein-cysteine S-palmitoyltransferase activity"/>
    <property type="evidence" value="ECO:0007669"/>
    <property type="project" value="UniProtKB-EC"/>
</dbReference>
<dbReference type="EMBL" id="LJSK01000051">
    <property type="protein sequence ID" value="KPI88404.1"/>
    <property type="molecule type" value="Genomic_DNA"/>
</dbReference>
<dbReference type="VEuPathDB" id="TriTrypDB:Lsey_0051_0020"/>
<name>A0A0N1PD29_LEPSE</name>
<feature type="signal peptide" evidence="9">
    <location>
        <begin position="1"/>
        <end position="18"/>
    </location>
</feature>
<comment type="domain">
    <text evidence="7">The DHHC domain is required for palmitoyltransferase activity.</text>
</comment>
<protein>
    <recommendedName>
        <fullName evidence="7">Palmitoyltransferase</fullName>
        <ecNumber evidence="7">2.3.1.225</ecNumber>
    </recommendedName>
</protein>
<dbReference type="OrthoDB" id="5977743at2759"/>
<feature type="transmembrane region" description="Helical" evidence="7">
    <location>
        <begin position="362"/>
        <end position="381"/>
    </location>
</feature>
<keyword evidence="3 7" id="KW-0812">Transmembrane</keyword>
<evidence type="ECO:0000256" key="4">
    <source>
        <dbReference type="ARBA" id="ARBA00022989"/>
    </source>
</evidence>
<dbReference type="GO" id="GO:0006612">
    <property type="term" value="P:protein targeting to membrane"/>
    <property type="evidence" value="ECO:0007669"/>
    <property type="project" value="TreeGrafter"/>
</dbReference>
<sequence>MLMFLFFSLIGMITLVGSLMYVVIMGPSRYHRDGIIGKLHRIITSMPIYVCGFCASCCFGCNQRKGRACCSRFGKHVVHERNWYVVAFYIVLVWTAETLYLLVALPRLEASVLSKCVSWGLVLISEYLWIRAVFCDPGTVTSHEHQEAQRQQHADRSSKQLKRMPRSAKRRGAGGGHAQVSHTTTGSATPATKAKEQREPRISFSPAAEYVLNNRYVVDGMVFALASNEATARLTQAQKEYRSPTNGVPIGLSQECSTCHVPRPSRSKHCRLCHRCIRRFDHHCPWINNDVAEGTMRYFLGFLFGHAISCTWACVDLFRSIRQFLIAHHAWGWVLRHPSGRNIPLNLSTYLMIVINYHMLEACLLFFAFFIGLVLYGFWAYQMSFALTNLSVNDMNKMDDTADFVVRLPTLDSVYREAKKVRDRLQLVAERKPTALRKLQEPPLPMTAPGFEEGGQKNAQYRAQVRKMLIYDLRGLYDRGRWNNLMEIVFPYSYADNPDVLKKAAACVQ</sequence>
<dbReference type="AlphaFoldDB" id="A0A0N1PD29"/>
<dbReference type="Pfam" id="PF01529">
    <property type="entry name" value="DHHC"/>
    <property type="match status" value="1"/>
</dbReference>
<evidence type="ECO:0000259" key="10">
    <source>
        <dbReference type="Pfam" id="PF01529"/>
    </source>
</evidence>
<comment type="similarity">
    <text evidence="7">Belongs to the DHHC palmitoyltransferase family.</text>
</comment>
<feature type="compositionally biased region" description="Polar residues" evidence="8">
    <location>
        <begin position="180"/>
        <end position="190"/>
    </location>
</feature>
<dbReference type="GO" id="GO:0005794">
    <property type="term" value="C:Golgi apparatus"/>
    <property type="evidence" value="ECO:0007669"/>
    <property type="project" value="TreeGrafter"/>
</dbReference>
<feature type="domain" description="Palmitoyltransferase DHHC" evidence="10">
    <location>
        <begin position="254"/>
        <end position="394"/>
    </location>
</feature>